<gene>
    <name evidence="3" type="ORF">RMAR0315_LOCUS9160</name>
    <name evidence="4" type="ORF">RMAR0315_LOCUS9166</name>
</gene>
<sequence length="148" mass="16689">MMDTPGLLNRPLSERNDIEKLAIASLQHLQSVIVYVVDLTEDCGMSVEDQLELRRDMKEQFLKPEQPWIDILSKNDLRTSYKKTDLYFKDVCSPTPISVLEESALKALKSRLRDELVNFLTEDVGASGEAVEAVEGKPSFEDSGVKDI</sequence>
<proteinExistence type="predicted"/>
<feature type="compositionally biased region" description="Basic and acidic residues" evidence="1">
    <location>
        <begin position="134"/>
        <end position="148"/>
    </location>
</feature>
<reference evidence="3" key="1">
    <citation type="submission" date="2021-01" db="EMBL/GenBank/DDBJ databases">
        <authorList>
            <person name="Corre E."/>
            <person name="Pelletier E."/>
            <person name="Niang G."/>
            <person name="Scheremetjew M."/>
            <person name="Finn R."/>
            <person name="Kale V."/>
            <person name="Holt S."/>
            <person name="Cochrane G."/>
            <person name="Meng A."/>
            <person name="Brown T."/>
            <person name="Cohen L."/>
        </authorList>
    </citation>
    <scope>NUCLEOTIDE SEQUENCE</scope>
    <source>
        <strain evidence="3">UTEX LB 2760</strain>
    </source>
</reference>
<feature type="domain" description="Nucleolar GTP-binding protein 1 Rossman-fold" evidence="2">
    <location>
        <begin position="17"/>
        <end position="76"/>
    </location>
</feature>
<dbReference type="Gene3D" id="3.40.50.300">
    <property type="entry name" value="P-loop containing nucleotide triphosphate hydrolases"/>
    <property type="match status" value="1"/>
</dbReference>
<dbReference type="EMBL" id="HBEK01016748">
    <property type="protein sequence ID" value="CAD8399174.1"/>
    <property type="molecule type" value="Transcribed_RNA"/>
</dbReference>
<protein>
    <recommendedName>
        <fullName evidence="2">Nucleolar GTP-binding protein 1 Rossman-fold domain-containing protein</fullName>
    </recommendedName>
</protein>
<dbReference type="AlphaFoldDB" id="A0A6T6MHU0"/>
<feature type="region of interest" description="Disordered" evidence="1">
    <location>
        <begin position="128"/>
        <end position="148"/>
    </location>
</feature>
<evidence type="ECO:0000313" key="4">
    <source>
        <dbReference type="EMBL" id="CAD8399174.1"/>
    </source>
</evidence>
<dbReference type="InterPro" id="IPR010674">
    <property type="entry name" value="NOG1_Rossman_fold_dom"/>
</dbReference>
<dbReference type="SUPFAM" id="SSF52540">
    <property type="entry name" value="P-loop containing nucleoside triphosphate hydrolases"/>
    <property type="match status" value="1"/>
</dbReference>
<dbReference type="PANTHER" id="PTHR45759">
    <property type="entry name" value="NUCLEOLAR GTP-BINDING PROTEIN 1"/>
    <property type="match status" value="1"/>
</dbReference>
<organism evidence="3">
    <name type="scientific">Rhodosorus marinus</name>
    <dbReference type="NCBI Taxonomy" id="101924"/>
    <lineage>
        <taxon>Eukaryota</taxon>
        <taxon>Rhodophyta</taxon>
        <taxon>Stylonematophyceae</taxon>
        <taxon>Stylonematales</taxon>
        <taxon>Stylonemataceae</taxon>
        <taxon>Rhodosorus</taxon>
    </lineage>
</organism>
<evidence type="ECO:0000313" key="3">
    <source>
        <dbReference type="EMBL" id="CAD8399168.1"/>
    </source>
</evidence>
<dbReference type="InterPro" id="IPR027417">
    <property type="entry name" value="P-loop_NTPase"/>
</dbReference>
<accession>A0A6T6MHU0</accession>
<evidence type="ECO:0000256" key="1">
    <source>
        <dbReference type="SAM" id="MobiDB-lite"/>
    </source>
</evidence>
<dbReference type="EMBL" id="HBEK01016737">
    <property type="protein sequence ID" value="CAD8399168.1"/>
    <property type="molecule type" value="Transcribed_RNA"/>
</dbReference>
<dbReference type="Pfam" id="PF06858">
    <property type="entry name" value="NOG1"/>
    <property type="match status" value="1"/>
</dbReference>
<evidence type="ECO:0000259" key="2">
    <source>
        <dbReference type="Pfam" id="PF06858"/>
    </source>
</evidence>
<dbReference type="GO" id="GO:0005525">
    <property type="term" value="F:GTP binding"/>
    <property type="evidence" value="ECO:0007669"/>
    <property type="project" value="InterPro"/>
</dbReference>
<name>A0A6T6MHU0_9RHOD</name>